<keyword evidence="3" id="KW-1185">Reference proteome</keyword>
<organism evidence="2 3">
    <name type="scientific">Sphingorhabdus pulchriflava</name>
    <dbReference type="NCBI Taxonomy" id="2292257"/>
    <lineage>
        <taxon>Bacteria</taxon>
        <taxon>Pseudomonadati</taxon>
        <taxon>Pseudomonadota</taxon>
        <taxon>Alphaproteobacteria</taxon>
        <taxon>Sphingomonadales</taxon>
        <taxon>Sphingomonadaceae</taxon>
        <taxon>Sphingorhabdus</taxon>
    </lineage>
</organism>
<protein>
    <recommendedName>
        <fullName evidence="4">DUF2946 domain-containing protein</fullName>
    </recommendedName>
</protein>
<gene>
    <name evidence="2" type="ORF">DXH95_11395</name>
</gene>
<dbReference type="EMBL" id="QRGP01000002">
    <property type="protein sequence ID" value="RDV02562.1"/>
    <property type="molecule type" value="Genomic_DNA"/>
</dbReference>
<keyword evidence="1" id="KW-0812">Transmembrane</keyword>
<accession>A0A371B4Y0</accession>
<dbReference type="RefSeq" id="WP_115549666.1">
    <property type="nucleotide sequence ID" value="NZ_QRGP01000002.1"/>
</dbReference>
<sequence>MQTYARLAMMLVVMALLVKAMLPAGFMLAPTSKSFTVAICADGSGEMQTRTVTVSVENGSNGGKVDHAQSGKGCAYSALSVASTAGVDAPLLVLALAILLLIGLAPAPRLSLAIAHHLRPPLRGPPVQA</sequence>
<keyword evidence="1" id="KW-1133">Transmembrane helix</keyword>
<comment type="caution">
    <text evidence="2">The sequence shown here is derived from an EMBL/GenBank/DDBJ whole genome shotgun (WGS) entry which is preliminary data.</text>
</comment>
<reference evidence="3" key="1">
    <citation type="submission" date="2018-08" db="EMBL/GenBank/DDBJ databases">
        <authorList>
            <person name="Kim S.-J."/>
            <person name="Jung G.-Y."/>
        </authorList>
    </citation>
    <scope>NUCLEOTIDE SEQUENCE [LARGE SCALE GENOMIC DNA]</scope>
    <source>
        <strain evidence="3">GY_G</strain>
    </source>
</reference>
<proteinExistence type="predicted"/>
<evidence type="ECO:0008006" key="4">
    <source>
        <dbReference type="Google" id="ProtNLM"/>
    </source>
</evidence>
<keyword evidence="1" id="KW-0472">Membrane</keyword>
<dbReference type="AlphaFoldDB" id="A0A371B4Y0"/>
<feature type="transmembrane region" description="Helical" evidence="1">
    <location>
        <begin position="89"/>
        <end position="107"/>
    </location>
</feature>
<feature type="transmembrane region" description="Helical" evidence="1">
    <location>
        <begin position="7"/>
        <end position="29"/>
    </location>
</feature>
<evidence type="ECO:0000256" key="1">
    <source>
        <dbReference type="SAM" id="Phobius"/>
    </source>
</evidence>
<evidence type="ECO:0000313" key="3">
    <source>
        <dbReference type="Proteomes" id="UP000263833"/>
    </source>
</evidence>
<dbReference type="OrthoDB" id="7478750at2"/>
<name>A0A371B4Y0_9SPHN</name>
<evidence type="ECO:0000313" key="2">
    <source>
        <dbReference type="EMBL" id="RDV02562.1"/>
    </source>
</evidence>
<dbReference type="Proteomes" id="UP000263833">
    <property type="component" value="Unassembled WGS sequence"/>
</dbReference>